<feature type="transmembrane region" description="Helical" evidence="1">
    <location>
        <begin position="304"/>
        <end position="324"/>
    </location>
</feature>
<name>A0A409VT94_PSICY</name>
<dbReference type="InterPro" id="IPR053183">
    <property type="entry name" value="ASL1"/>
</dbReference>
<keyword evidence="1" id="KW-0812">Transmembrane</keyword>
<dbReference type="InterPro" id="IPR024655">
    <property type="entry name" value="Asl1_glyco_hydro_catalytic"/>
</dbReference>
<dbReference type="Proteomes" id="UP000283269">
    <property type="component" value="Unassembled WGS sequence"/>
</dbReference>
<dbReference type="EMBL" id="NHYD01003934">
    <property type="protein sequence ID" value="PPQ69439.1"/>
    <property type="molecule type" value="Genomic_DNA"/>
</dbReference>
<feature type="signal peptide" evidence="2">
    <location>
        <begin position="1"/>
        <end position="21"/>
    </location>
</feature>
<evidence type="ECO:0000313" key="5">
    <source>
        <dbReference type="Proteomes" id="UP000283269"/>
    </source>
</evidence>
<dbReference type="PANTHER" id="PTHR34154">
    <property type="entry name" value="ALKALI-SENSITIVE LINKAGE PROTEIN 1"/>
    <property type="match status" value="1"/>
</dbReference>
<evidence type="ECO:0000259" key="3">
    <source>
        <dbReference type="Pfam" id="PF11790"/>
    </source>
</evidence>
<protein>
    <recommendedName>
        <fullName evidence="3">Asl1-like glycosyl hydrolase catalytic domain-containing protein</fullName>
    </recommendedName>
</protein>
<dbReference type="STRING" id="93625.A0A409VT94"/>
<evidence type="ECO:0000256" key="2">
    <source>
        <dbReference type="SAM" id="SignalP"/>
    </source>
</evidence>
<sequence>MFARVSSLLLAFWVSLSVAHTKNPKRGLGYAGSVPGDVINANQSNSVLSWEYNWSNLPPDYLATSNIPYVPMQWGSVGADSFADDVKAQGAKTILSFNEPDFDQESNMLPEDAAKLWMQFLEPLKSTGVRLGGPAVTNSPTGRMDPDSTLSTATFLTSIINFLNIRFGSLNLPRHRQMTQASYAQFSRLFYFLIMHYTVVFNFMNTTITAMDTLPWIERYSWFGYFRPRPDVHYNMLNDDGSLNALGQLYTGAKTIHTEIITSAPTSTYKTVNGADNPTQAPATTWPSLLSSAPSTRGSVPASLQLFILVLSLVSGFFGLIWTAL</sequence>
<feature type="chain" id="PRO_5019416691" description="Asl1-like glycosyl hydrolase catalytic domain-containing protein" evidence="2">
    <location>
        <begin position="22"/>
        <end position="325"/>
    </location>
</feature>
<keyword evidence="2" id="KW-0732">Signal</keyword>
<feature type="domain" description="Asl1-like glycosyl hydrolase catalytic" evidence="3">
    <location>
        <begin position="37"/>
        <end position="142"/>
    </location>
</feature>
<keyword evidence="5" id="KW-1185">Reference proteome</keyword>
<reference evidence="4 5" key="1">
    <citation type="journal article" date="2018" name="Evol. Lett.">
        <title>Horizontal gene cluster transfer increased hallucinogenic mushroom diversity.</title>
        <authorList>
            <person name="Reynolds H.T."/>
            <person name="Vijayakumar V."/>
            <person name="Gluck-Thaler E."/>
            <person name="Korotkin H.B."/>
            <person name="Matheny P.B."/>
            <person name="Slot J.C."/>
        </authorList>
    </citation>
    <scope>NUCLEOTIDE SEQUENCE [LARGE SCALE GENOMIC DNA]</scope>
    <source>
        <strain evidence="4 5">2631</strain>
    </source>
</reference>
<organism evidence="4 5">
    <name type="scientific">Psilocybe cyanescens</name>
    <dbReference type="NCBI Taxonomy" id="93625"/>
    <lineage>
        <taxon>Eukaryota</taxon>
        <taxon>Fungi</taxon>
        <taxon>Dikarya</taxon>
        <taxon>Basidiomycota</taxon>
        <taxon>Agaricomycotina</taxon>
        <taxon>Agaricomycetes</taxon>
        <taxon>Agaricomycetidae</taxon>
        <taxon>Agaricales</taxon>
        <taxon>Agaricineae</taxon>
        <taxon>Strophariaceae</taxon>
        <taxon>Psilocybe</taxon>
    </lineage>
</organism>
<gene>
    <name evidence="4" type="ORF">CVT25_004831</name>
</gene>
<dbReference type="OrthoDB" id="43654at2759"/>
<dbReference type="InParanoid" id="A0A409VT94"/>
<dbReference type="AlphaFoldDB" id="A0A409VT94"/>
<feature type="domain" description="Asl1-like glycosyl hydrolase catalytic" evidence="3">
    <location>
        <begin position="201"/>
        <end position="250"/>
    </location>
</feature>
<feature type="transmembrane region" description="Helical" evidence="1">
    <location>
        <begin position="189"/>
        <end position="211"/>
    </location>
</feature>
<evidence type="ECO:0000313" key="4">
    <source>
        <dbReference type="EMBL" id="PPQ69439.1"/>
    </source>
</evidence>
<comment type="caution">
    <text evidence="4">The sequence shown here is derived from an EMBL/GenBank/DDBJ whole genome shotgun (WGS) entry which is preliminary data.</text>
</comment>
<proteinExistence type="predicted"/>
<keyword evidence="1" id="KW-1133">Transmembrane helix</keyword>
<dbReference type="Pfam" id="PF11790">
    <property type="entry name" value="Glyco_hydro_cc"/>
    <property type="match status" value="2"/>
</dbReference>
<dbReference type="GO" id="GO:0009277">
    <property type="term" value="C:fungal-type cell wall"/>
    <property type="evidence" value="ECO:0007669"/>
    <property type="project" value="TreeGrafter"/>
</dbReference>
<dbReference type="GO" id="GO:0071966">
    <property type="term" value="P:fungal-type cell wall polysaccharide metabolic process"/>
    <property type="evidence" value="ECO:0007669"/>
    <property type="project" value="TreeGrafter"/>
</dbReference>
<keyword evidence="1" id="KW-0472">Membrane</keyword>
<feature type="transmembrane region" description="Helical" evidence="1">
    <location>
        <begin position="149"/>
        <end position="168"/>
    </location>
</feature>
<evidence type="ECO:0000256" key="1">
    <source>
        <dbReference type="SAM" id="Phobius"/>
    </source>
</evidence>
<dbReference type="PANTHER" id="PTHR34154:SF3">
    <property type="entry name" value="ALKALI-SENSITIVE LINKAGE PROTEIN 1"/>
    <property type="match status" value="1"/>
</dbReference>
<accession>A0A409VT94</accession>